<name>A0A0D0P2A7_KITGR</name>
<dbReference type="Pfam" id="PF02687">
    <property type="entry name" value="FtsX"/>
    <property type="match status" value="2"/>
</dbReference>
<dbReference type="InterPro" id="IPR003838">
    <property type="entry name" value="ABC3_permease_C"/>
</dbReference>
<evidence type="ECO:0000256" key="4">
    <source>
        <dbReference type="ARBA" id="ARBA00022989"/>
    </source>
</evidence>
<sequence length="865" mass="87197">MTNGLARAAVRFRPASFAGTFLALLFASAVVTACGVLLQTGLTATVRPDRYADAPIVIAADQQVKMTVVHGKRPDTITQTLPERARLDASLTAAVAAVPGVEQARPDSAFPVSVGRSGLTGLTGRGWAALGIAPGERLTEGRAPADGELVLDTVSARAAHLAPGSNLTVDTPVGTASYRISGLAESQPGRATAWFSDSTADRISGHPGRIDALAVRPAPGTSPAALADALRRALDEKAQAEQMPAGQVQAEQVPAGQVQAEQVQVTTGQQRGTVEQPALLEAKDVLTGIGGSFGGTAATVAVFVLAGTIALATGQRAREFALLRTIGATPRQVSRSIAAEAVLIAPVAAAIGVLPGLALARWWFGELVTRGAVPAGVSLDTGPLPLLVSVAACTATALAAGLIAARHSSRLRPTRALGEAETGPGTPGAVRAVIGALFTAGAVALAVAAANMAGATAANLALGVVLCFLVAIGLLGPWLVRGAVGLVGVLLRAAGASASLAADNARASSRRLASAAVPIVMVTAFCGTLLFLQSSLDHAASVQVREGLKADRVVTAEAATGLPTDIVGRATGLPGVEAAIGLLPTGLVYSSSGAPGTANAQAVDGDPAALAKVLDLGVTSGSPADLARAVDTIALDDLLTESLHVKVGQRAALWLGDGTRIEPTVVATYRRGLGFGQALLPKAAVAAHTDSPYSTRLLVAQTPGTDGTAVAKALSGLAPAGLSVTGRQDCAAQADQDRELNGWANKVMAGVLAGFAALTAANTLVMTVLDRRREIALLRLAGSTRRQVRSMLRWEALLIAAIGLVTGAAIAWTTLTPITRALTSAAPHVPLTSALLLGGAATLLCLAATALPGRALLRTRPTTAL</sequence>
<comment type="subcellular location">
    <subcellularLocation>
        <location evidence="1">Cell membrane</location>
        <topology evidence="1">Multi-pass membrane protein</topology>
    </subcellularLocation>
</comment>
<feature type="domain" description="ABC3 transporter permease C-terminal" evidence="7">
    <location>
        <begin position="747"/>
        <end position="859"/>
    </location>
</feature>
<organism evidence="8 9">
    <name type="scientific">Kitasatospora griseola</name>
    <name type="common">Streptomyces griseolosporeus</name>
    <dbReference type="NCBI Taxonomy" id="2064"/>
    <lineage>
        <taxon>Bacteria</taxon>
        <taxon>Bacillati</taxon>
        <taxon>Actinomycetota</taxon>
        <taxon>Actinomycetes</taxon>
        <taxon>Kitasatosporales</taxon>
        <taxon>Streptomycetaceae</taxon>
        <taxon>Kitasatospora</taxon>
    </lineage>
</organism>
<dbReference type="PROSITE" id="PS51257">
    <property type="entry name" value="PROKAR_LIPOPROTEIN"/>
    <property type="match status" value="1"/>
</dbReference>
<evidence type="ECO:0000256" key="5">
    <source>
        <dbReference type="ARBA" id="ARBA00023136"/>
    </source>
</evidence>
<protein>
    <submittedName>
        <fullName evidence="8">ABC transporter permease</fullName>
    </submittedName>
</protein>
<feature type="transmembrane region" description="Helical" evidence="6">
    <location>
        <begin position="384"/>
        <end position="405"/>
    </location>
</feature>
<feature type="transmembrane region" description="Helical" evidence="6">
    <location>
        <begin position="512"/>
        <end position="532"/>
    </location>
</feature>
<evidence type="ECO:0000313" key="8">
    <source>
        <dbReference type="EMBL" id="KIQ65701.1"/>
    </source>
</evidence>
<dbReference type="PATRIC" id="fig|2064.6.peg.3893"/>
<accession>A0A0D0P2A7</accession>
<dbReference type="AlphaFoldDB" id="A0A0D0P2A7"/>
<dbReference type="InterPro" id="IPR038766">
    <property type="entry name" value="Membrane_comp_ABC_pdt"/>
</dbReference>
<dbReference type="EMBL" id="JXZB01000002">
    <property type="protein sequence ID" value="KIQ65701.1"/>
    <property type="molecule type" value="Genomic_DNA"/>
</dbReference>
<keyword evidence="4 6" id="KW-1133">Transmembrane helix</keyword>
<reference evidence="8 9" key="1">
    <citation type="submission" date="2015-02" db="EMBL/GenBank/DDBJ databases">
        <title>Draft genome sequence of Kitasatospora griseola MF730-N6, a bafilomycin, terpentecin and satosporin producer.</title>
        <authorList>
            <person name="Arens J.C."/>
            <person name="Haltli B."/>
            <person name="Kerr R.G."/>
        </authorList>
    </citation>
    <scope>NUCLEOTIDE SEQUENCE [LARGE SCALE GENOMIC DNA]</scope>
    <source>
        <strain evidence="8 9">MF730-N6</strain>
    </source>
</reference>
<keyword evidence="3 6" id="KW-0812">Transmembrane</keyword>
<gene>
    <name evidence="8" type="ORF">TR51_18135</name>
</gene>
<evidence type="ECO:0000256" key="1">
    <source>
        <dbReference type="ARBA" id="ARBA00004651"/>
    </source>
</evidence>
<dbReference type="Proteomes" id="UP000032066">
    <property type="component" value="Unassembled WGS sequence"/>
</dbReference>
<feature type="domain" description="ABC3 transporter permease C-terminal" evidence="7">
    <location>
        <begin position="293"/>
        <end position="411"/>
    </location>
</feature>
<evidence type="ECO:0000256" key="6">
    <source>
        <dbReference type="SAM" id="Phobius"/>
    </source>
</evidence>
<feature type="transmembrane region" description="Helical" evidence="6">
    <location>
        <begin position="432"/>
        <end position="454"/>
    </location>
</feature>
<evidence type="ECO:0000313" key="9">
    <source>
        <dbReference type="Proteomes" id="UP000032066"/>
    </source>
</evidence>
<comment type="caution">
    <text evidence="8">The sequence shown here is derived from an EMBL/GenBank/DDBJ whole genome shotgun (WGS) entry which is preliminary data.</text>
</comment>
<feature type="transmembrane region" description="Helical" evidence="6">
    <location>
        <begin position="835"/>
        <end position="857"/>
    </location>
</feature>
<dbReference type="OrthoDB" id="3223244at2"/>
<keyword evidence="5 6" id="KW-0472">Membrane</keyword>
<evidence type="ECO:0000256" key="3">
    <source>
        <dbReference type="ARBA" id="ARBA00022692"/>
    </source>
</evidence>
<dbReference type="RefSeq" id="WP_052509428.1">
    <property type="nucleotide sequence ID" value="NZ_JXZB01000002.1"/>
</dbReference>
<dbReference type="PANTHER" id="PTHR30287:SF1">
    <property type="entry name" value="INNER MEMBRANE PROTEIN"/>
    <property type="match status" value="1"/>
</dbReference>
<feature type="transmembrane region" description="Helical" evidence="6">
    <location>
        <begin position="794"/>
        <end position="815"/>
    </location>
</feature>
<keyword evidence="2" id="KW-1003">Cell membrane</keyword>
<feature type="transmembrane region" description="Helical" evidence="6">
    <location>
        <begin position="341"/>
        <end position="364"/>
    </location>
</feature>
<dbReference type="STRING" id="2064.TR51_18135"/>
<feature type="transmembrane region" description="Helical" evidence="6">
    <location>
        <begin position="747"/>
        <end position="769"/>
    </location>
</feature>
<dbReference type="GO" id="GO:0005886">
    <property type="term" value="C:plasma membrane"/>
    <property type="evidence" value="ECO:0007669"/>
    <property type="project" value="UniProtKB-SubCell"/>
</dbReference>
<keyword evidence="9" id="KW-1185">Reference proteome</keyword>
<evidence type="ECO:0000259" key="7">
    <source>
        <dbReference type="Pfam" id="PF02687"/>
    </source>
</evidence>
<evidence type="ECO:0000256" key="2">
    <source>
        <dbReference type="ARBA" id="ARBA00022475"/>
    </source>
</evidence>
<feature type="transmembrane region" description="Helical" evidence="6">
    <location>
        <begin position="460"/>
        <end position="491"/>
    </location>
</feature>
<feature type="transmembrane region" description="Helical" evidence="6">
    <location>
        <begin position="293"/>
        <end position="314"/>
    </location>
</feature>
<proteinExistence type="predicted"/>
<dbReference type="PANTHER" id="PTHR30287">
    <property type="entry name" value="MEMBRANE COMPONENT OF PREDICTED ABC SUPERFAMILY METABOLITE UPTAKE TRANSPORTER"/>
    <property type="match status" value="1"/>
</dbReference>